<proteinExistence type="predicted"/>
<keyword evidence="2" id="KW-1185">Reference proteome</keyword>
<dbReference type="EMBL" id="CM045768">
    <property type="protein sequence ID" value="KAI7983744.1"/>
    <property type="molecule type" value="Genomic_DNA"/>
</dbReference>
<evidence type="ECO:0000313" key="1">
    <source>
        <dbReference type="EMBL" id="KAI7983744.1"/>
    </source>
</evidence>
<gene>
    <name evidence="1" type="ORF">LOK49_LG15G01533</name>
</gene>
<protein>
    <submittedName>
        <fullName evidence="1">B3 domain-containing transcription repressor VAL1</fullName>
    </submittedName>
</protein>
<evidence type="ECO:0000313" key="2">
    <source>
        <dbReference type="Proteomes" id="UP001060215"/>
    </source>
</evidence>
<dbReference type="Proteomes" id="UP001060215">
    <property type="component" value="Chromosome 11"/>
</dbReference>
<organism evidence="1 2">
    <name type="scientific">Camellia lanceoleosa</name>
    <dbReference type="NCBI Taxonomy" id="1840588"/>
    <lineage>
        <taxon>Eukaryota</taxon>
        <taxon>Viridiplantae</taxon>
        <taxon>Streptophyta</taxon>
        <taxon>Embryophyta</taxon>
        <taxon>Tracheophyta</taxon>
        <taxon>Spermatophyta</taxon>
        <taxon>Magnoliopsida</taxon>
        <taxon>eudicotyledons</taxon>
        <taxon>Gunneridae</taxon>
        <taxon>Pentapetalae</taxon>
        <taxon>asterids</taxon>
        <taxon>Ericales</taxon>
        <taxon>Theaceae</taxon>
        <taxon>Camellia</taxon>
    </lineage>
</organism>
<sequence length="184" mass="20046">MNPQELENLLSVGNDFKKLRIIESTKVDKEHEPSGLDALANAAVLEDIANDLGKPSAGTTTKHRCDHSGCSCIACIQLPSGKGKHKSTCTCNACFSLKCPFKTFMFGEKTKQLEMDRNSRHALAAINQSEDESNQKNIIPKHVSEASKGCLDLNCQPNREEDTLIEAIGLNMTSLVREASLPCA</sequence>
<reference evidence="1 2" key="1">
    <citation type="journal article" date="2022" name="Plant J.">
        <title>Chromosome-level genome of Camellia lanceoleosa provides a valuable resource for understanding genome evolution and self-incompatibility.</title>
        <authorList>
            <person name="Gong W."/>
            <person name="Xiao S."/>
            <person name="Wang L."/>
            <person name="Liao Z."/>
            <person name="Chang Y."/>
            <person name="Mo W."/>
            <person name="Hu G."/>
            <person name="Li W."/>
            <person name="Zhao G."/>
            <person name="Zhu H."/>
            <person name="Hu X."/>
            <person name="Ji K."/>
            <person name="Xiang X."/>
            <person name="Song Q."/>
            <person name="Yuan D."/>
            <person name="Jin S."/>
            <person name="Zhang L."/>
        </authorList>
    </citation>
    <scope>NUCLEOTIDE SEQUENCE [LARGE SCALE GENOMIC DNA]</scope>
    <source>
        <strain evidence="1">SQ_2022a</strain>
    </source>
</reference>
<comment type="caution">
    <text evidence="1">The sequence shown here is derived from an EMBL/GenBank/DDBJ whole genome shotgun (WGS) entry which is preliminary data.</text>
</comment>
<accession>A0ACC0F5J2</accession>
<name>A0ACC0F5J2_9ERIC</name>